<protein>
    <submittedName>
        <fullName evidence="2">Uncharacterized protein</fullName>
    </submittedName>
</protein>
<feature type="region of interest" description="Disordered" evidence="1">
    <location>
        <begin position="20"/>
        <end position="78"/>
    </location>
</feature>
<dbReference type="OrthoDB" id="3995392at2759"/>
<reference evidence="2 3" key="1">
    <citation type="journal article" date="2019" name="Front. Genet.">
        <title>Whole-Genome Sequencing of the Opportunistic Yeast Pathogen Candida inconspicua Uncovers Its Hybrid Origin.</title>
        <authorList>
            <person name="Mixao V."/>
            <person name="Hansen A.P."/>
            <person name="Saus E."/>
            <person name="Boekhout T."/>
            <person name="Lass-Florl C."/>
            <person name="Gabaldon T."/>
        </authorList>
    </citation>
    <scope>NUCLEOTIDE SEQUENCE [LARGE SCALE GENOMIC DNA]</scope>
    <source>
        <strain evidence="2 3">CBS 180</strain>
    </source>
</reference>
<accession>A0A4T0WXV6</accession>
<organism evidence="2 3">
    <name type="scientific">Pichia inconspicua</name>
    <dbReference type="NCBI Taxonomy" id="52247"/>
    <lineage>
        <taxon>Eukaryota</taxon>
        <taxon>Fungi</taxon>
        <taxon>Dikarya</taxon>
        <taxon>Ascomycota</taxon>
        <taxon>Saccharomycotina</taxon>
        <taxon>Pichiomycetes</taxon>
        <taxon>Pichiales</taxon>
        <taxon>Pichiaceae</taxon>
        <taxon>Pichia</taxon>
    </lineage>
</organism>
<evidence type="ECO:0000313" key="2">
    <source>
        <dbReference type="EMBL" id="TID19212.1"/>
    </source>
</evidence>
<dbReference type="Proteomes" id="UP000307173">
    <property type="component" value="Unassembled WGS sequence"/>
</dbReference>
<keyword evidence="3" id="KW-1185">Reference proteome</keyword>
<dbReference type="AlphaFoldDB" id="A0A4T0WXV6"/>
<feature type="compositionally biased region" description="Basic and acidic residues" evidence="1">
    <location>
        <begin position="20"/>
        <end position="57"/>
    </location>
</feature>
<proteinExistence type="predicted"/>
<evidence type="ECO:0000256" key="1">
    <source>
        <dbReference type="SAM" id="MobiDB-lite"/>
    </source>
</evidence>
<sequence>MFTDARSQFEDAFSNTDNMHNKVKIENNSLEDKDNVSDESKTGNLRADTRVQMKSSDDTIFGQKNEENINLHSKNNAPIRTEEPSIVEEPKFVSREEKIRQIREQRQTSSTPNEEESDCHAYMFSNNLIDILDLPGWKFWVCGLCTVCCNSLESSGRNTAVKGATGK</sequence>
<name>A0A4T0WXV6_9ASCO</name>
<dbReference type="EMBL" id="SELW01000599">
    <property type="protein sequence ID" value="TID19212.1"/>
    <property type="molecule type" value="Genomic_DNA"/>
</dbReference>
<comment type="caution">
    <text evidence="2">The sequence shown here is derived from an EMBL/GenBank/DDBJ whole genome shotgun (WGS) entry which is preliminary data.</text>
</comment>
<gene>
    <name evidence="2" type="ORF">CANINC_003782</name>
</gene>
<evidence type="ECO:0000313" key="3">
    <source>
        <dbReference type="Proteomes" id="UP000307173"/>
    </source>
</evidence>